<name>A0ABW7XAB5_9NOCA</name>
<sequence length="252" mass="27731">MTPLRQAVDFLVDGDFVERVHTGDDDFGFVPTVLGMVTGRLMVSPTVCHRLREVLSSIDVPKTADDAERQLIDVLAEHVPKLSHAAVSEALESRVLHLKWAHGFIDRGHDELEAQAHSGAETAAYLPGDLARAAMLAVANSPNAFRRDARTIGGVPYATMSAVLGEAPRYLHWLSCQGFLATVHPWVAIVAADLSRRIRWRRCQPPRGSGRLLWMCEQMATAAHADDVVPMLWAAATTRFAALFVLPRGLRR</sequence>
<keyword evidence="2" id="KW-1185">Reference proteome</keyword>
<comment type="caution">
    <text evidence="1">The sequence shown here is derived from an EMBL/GenBank/DDBJ whole genome shotgun (WGS) entry which is preliminary data.</text>
</comment>
<evidence type="ECO:0000313" key="2">
    <source>
        <dbReference type="Proteomes" id="UP001611415"/>
    </source>
</evidence>
<evidence type="ECO:0000313" key="1">
    <source>
        <dbReference type="EMBL" id="MFI2478073.1"/>
    </source>
</evidence>
<gene>
    <name evidence="1" type="ORF">ACH49W_32320</name>
</gene>
<proteinExistence type="predicted"/>
<dbReference type="EMBL" id="JBIRYO010000033">
    <property type="protein sequence ID" value="MFI2478073.1"/>
    <property type="molecule type" value="Genomic_DNA"/>
</dbReference>
<reference evidence="1 2" key="1">
    <citation type="submission" date="2024-10" db="EMBL/GenBank/DDBJ databases">
        <title>The Natural Products Discovery Center: Release of the First 8490 Sequenced Strains for Exploring Actinobacteria Biosynthetic Diversity.</title>
        <authorList>
            <person name="Kalkreuter E."/>
            <person name="Kautsar S.A."/>
            <person name="Yang D."/>
            <person name="Bader C.D."/>
            <person name="Teijaro C.N."/>
            <person name="Fluegel L."/>
            <person name="Davis C.M."/>
            <person name="Simpson J.R."/>
            <person name="Lauterbach L."/>
            <person name="Steele A.D."/>
            <person name="Gui C."/>
            <person name="Meng S."/>
            <person name="Li G."/>
            <person name="Viehrig K."/>
            <person name="Ye F."/>
            <person name="Su P."/>
            <person name="Kiefer A.F."/>
            <person name="Nichols A."/>
            <person name="Cepeda A.J."/>
            <person name="Yan W."/>
            <person name="Fan B."/>
            <person name="Jiang Y."/>
            <person name="Adhikari A."/>
            <person name="Zheng C.-J."/>
            <person name="Schuster L."/>
            <person name="Cowan T.M."/>
            <person name="Smanski M.J."/>
            <person name="Chevrette M.G."/>
            <person name="De Carvalho L.P.S."/>
            <person name="Shen B."/>
        </authorList>
    </citation>
    <scope>NUCLEOTIDE SEQUENCE [LARGE SCALE GENOMIC DNA]</scope>
    <source>
        <strain evidence="1 2">NPDC019275</strain>
    </source>
</reference>
<dbReference type="RefSeq" id="WP_397095532.1">
    <property type="nucleotide sequence ID" value="NZ_JBIRYO010000033.1"/>
</dbReference>
<dbReference type="Proteomes" id="UP001611415">
    <property type="component" value="Unassembled WGS sequence"/>
</dbReference>
<organism evidence="1 2">
    <name type="scientific">Nocardia xishanensis</name>
    <dbReference type="NCBI Taxonomy" id="238964"/>
    <lineage>
        <taxon>Bacteria</taxon>
        <taxon>Bacillati</taxon>
        <taxon>Actinomycetota</taxon>
        <taxon>Actinomycetes</taxon>
        <taxon>Mycobacteriales</taxon>
        <taxon>Nocardiaceae</taxon>
        <taxon>Nocardia</taxon>
    </lineage>
</organism>
<protein>
    <submittedName>
        <fullName evidence="1">Uncharacterized protein</fullName>
    </submittedName>
</protein>
<accession>A0ABW7XAB5</accession>